<feature type="domain" description="Nitroreductase" evidence="6">
    <location>
        <begin position="42"/>
        <end position="195"/>
    </location>
</feature>
<dbReference type="Pfam" id="PF00881">
    <property type="entry name" value="Nitroreductase"/>
    <property type="match status" value="1"/>
</dbReference>
<dbReference type="InterPro" id="IPR000415">
    <property type="entry name" value="Nitroreductase-like"/>
</dbReference>
<evidence type="ECO:0000313" key="7">
    <source>
        <dbReference type="EMBL" id="MDG3493848.1"/>
    </source>
</evidence>
<comment type="similarity">
    <text evidence="1 5">Belongs to the flavin oxidoreductase frp family.</text>
</comment>
<evidence type="ECO:0000256" key="3">
    <source>
        <dbReference type="ARBA" id="ARBA00022643"/>
    </source>
</evidence>
<name>A0A9X4M6W0_9CYAN</name>
<dbReference type="PIRSF" id="PIRSF005426">
    <property type="entry name" value="Frp"/>
    <property type="match status" value="1"/>
</dbReference>
<evidence type="ECO:0000256" key="2">
    <source>
        <dbReference type="ARBA" id="ARBA00022630"/>
    </source>
</evidence>
<dbReference type="Gene3D" id="3.40.109.10">
    <property type="entry name" value="NADH Oxidase"/>
    <property type="match status" value="1"/>
</dbReference>
<keyword evidence="8" id="KW-1185">Reference proteome</keyword>
<evidence type="ECO:0000256" key="4">
    <source>
        <dbReference type="ARBA" id="ARBA00023002"/>
    </source>
</evidence>
<dbReference type="InterPro" id="IPR029479">
    <property type="entry name" value="Nitroreductase"/>
</dbReference>
<keyword evidence="4 5" id="KW-0560">Oxidoreductase</keyword>
<dbReference type="RefSeq" id="WP_009625903.1">
    <property type="nucleotide sequence ID" value="NZ_VBTY01000024.1"/>
</dbReference>
<dbReference type="PANTHER" id="PTHR43425:SF2">
    <property type="entry name" value="OXYGEN-INSENSITIVE NADPH NITROREDUCTASE"/>
    <property type="match status" value="1"/>
</dbReference>
<keyword evidence="2 5" id="KW-0285">Flavoprotein</keyword>
<reference evidence="7" key="1">
    <citation type="submission" date="2019-05" db="EMBL/GenBank/DDBJ databases">
        <title>Whole genome sequencing of Pseudanabaena catenata USMAC16.</title>
        <authorList>
            <person name="Khan Z."/>
            <person name="Omar W.M."/>
            <person name="Convey P."/>
            <person name="Merican F."/>
            <person name="Najimudin N."/>
        </authorList>
    </citation>
    <scope>NUCLEOTIDE SEQUENCE</scope>
    <source>
        <strain evidence="7">USMAC16</strain>
    </source>
</reference>
<evidence type="ECO:0000256" key="5">
    <source>
        <dbReference type="PIRNR" id="PIRNR005426"/>
    </source>
</evidence>
<proteinExistence type="inferred from homology"/>
<evidence type="ECO:0000259" key="6">
    <source>
        <dbReference type="Pfam" id="PF00881"/>
    </source>
</evidence>
<protein>
    <submittedName>
        <fullName evidence="7">NADPH-dependent oxidoreductase</fullName>
    </submittedName>
</protein>
<dbReference type="GO" id="GO:0016491">
    <property type="term" value="F:oxidoreductase activity"/>
    <property type="evidence" value="ECO:0007669"/>
    <property type="project" value="UniProtKB-UniRule"/>
</dbReference>
<dbReference type="AlphaFoldDB" id="A0A9X4M6W0"/>
<dbReference type="SUPFAM" id="SSF55469">
    <property type="entry name" value="FMN-dependent nitroreductase-like"/>
    <property type="match status" value="1"/>
</dbReference>
<dbReference type="PANTHER" id="PTHR43425">
    <property type="entry name" value="OXYGEN-INSENSITIVE NADPH NITROREDUCTASE"/>
    <property type="match status" value="1"/>
</dbReference>
<accession>A0A9X4M6W0</accession>
<keyword evidence="3 5" id="KW-0288">FMN</keyword>
<sequence>MTTTTPKLAATDLLNDRYGSSFPEDFLEDFLWNEHIRNLLVHRSVRSYLSKPLPKGTLETLIAAAQSAASSSNLQLWSVVAVEDPARKERLSVLARNQVHIRQVPLFLVWLADLSRARNIAQSRNSTSEGLEYLETFLTGAIDASLAAQNAVVAAESLGLGTVYVGAIRNNPEAVAKELNLPPLVFPVFGLSVGYPDPDNIPIVKPRLGQSAVLHREEYSTEAQEEAIAEYDRIMTDFYQQQQTGVNVDWSTHSTARIATAAALGGRDRLTEVLHNLGFAIR</sequence>
<dbReference type="InterPro" id="IPR016446">
    <property type="entry name" value="Flavin_OxRdtase_Frp"/>
</dbReference>
<dbReference type="Proteomes" id="UP001152872">
    <property type="component" value="Unassembled WGS sequence"/>
</dbReference>
<organism evidence="7 8">
    <name type="scientific">Pseudanabaena catenata USMAC16</name>
    <dbReference type="NCBI Taxonomy" id="1855837"/>
    <lineage>
        <taxon>Bacteria</taxon>
        <taxon>Bacillati</taxon>
        <taxon>Cyanobacteriota</taxon>
        <taxon>Cyanophyceae</taxon>
        <taxon>Pseudanabaenales</taxon>
        <taxon>Pseudanabaenaceae</taxon>
        <taxon>Pseudanabaena</taxon>
    </lineage>
</organism>
<evidence type="ECO:0000256" key="1">
    <source>
        <dbReference type="ARBA" id="ARBA00008366"/>
    </source>
</evidence>
<comment type="caution">
    <text evidence="7">The sequence shown here is derived from an EMBL/GenBank/DDBJ whole genome shotgun (WGS) entry which is preliminary data.</text>
</comment>
<dbReference type="CDD" id="cd02146">
    <property type="entry name" value="NfsA-like"/>
    <property type="match status" value="1"/>
</dbReference>
<gene>
    <name evidence="7" type="ORF">FEV09_04695</name>
</gene>
<dbReference type="EMBL" id="VBTY01000024">
    <property type="protein sequence ID" value="MDG3493848.1"/>
    <property type="molecule type" value="Genomic_DNA"/>
</dbReference>
<keyword evidence="5" id="KW-0521">NADP</keyword>
<evidence type="ECO:0000313" key="8">
    <source>
        <dbReference type="Proteomes" id="UP001152872"/>
    </source>
</evidence>